<dbReference type="Proteomes" id="UP000276437">
    <property type="component" value="Chromosome"/>
</dbReference>
<evidence type="ECO:0000313" key="8">
    <source>
        <dbReference type="Proteomes" id="UP000276437"/>
    </source>
</evidence>
<dbReference type="PANTHER" id="PTHR43303:SF4">
    <property type="entry name" value="NADPH DEHYDROGENASE C23G7.10C-RELATED"/>
    <property type="match status" value="1"/>
</dbReference>
<dbReference type="GO" id="GO:0050661">
    <property type="term" value="F:NADP binding"/>
    <property type="evidence" value="ECO:0007669"/>
    <property type="project" value="InterPro"/>
</dbReference>
<gene>
    <name evidence="7" type="ORF">MAMMFC1_04213</name>
</gene>
<dbReference type="SUPFAM" id="SSF51395">
    <property type="entry name" value="FMN-linked oxidoreductases"/>
    <property type="match status" value="1"/>
</dbReference>
<dbReference type="InterPro" id="IPR013785">
    <property type="entry name" value="Aldolase_TIM"/>
</dbReference>
<proteinExistence type="predicted"/>
<keyword evidence="2" id="KW-0285">Flavoprotein</keyword>
<reference evidence="7 8" key="1">
    <citation type="journal article" date="2018" name="Int. J. Syst. Evol. Microbiol.">
        <title>Methylomusa anaerophila gen. nov., sp. nov., an anaerobic methanol-utilizing bacterium isolated from a microbial fuel cell.</title>
        <authorList>
            <person name="Amano N."/>
            <person name="Yamamuro A."/>
            <person name="Miyahara M."/>
            <person name="Kouzuma A."/>
            <person name="Abe T."/>
            <person name="Watanabe K."/>
        </authorList>
    </citation>
    <scope>NUCLEOTIDE SEQUENCE [LARGE SCALE GENOMIC DNA]</scope>
    <source>
        <strain evidence="7 8">MMFC1</strain>
    </source>
</reference>
<dbReference type="OrthoDB" id="9772736at2"/>
<comment type="cofactor">
    <cofactor evidence="1">
        <name>FMN</name>
        <dbReference type="ChEBI" id="CHEBI:58210"/>
    </cofactor>
</comment>
<dbReference type="Gene3D" id="3.20.20.70">
    <property type="entry name" value="Aldolase class I"/>
    <property type="match status" value="1"/>
</dbReference>
<name>A0A348AQZ8_9FIRM</name>
<protein>
    <submittedName>
        <fullName evidence="7">NADH oxidase</fullName>
        <ecNumber evidence="7">1.-.-.-</ecNumber>
    </submittedName>
</protein>
<keyword evidence="3" id="KW-0288">FMN</keyword>
<feature type="domain" description="NADH:flavin oxidoreductase/NADH oxidase N-terminal" evidence="6">
    <location>
        <begin position="4"/>
        <end position="104"/>
    </location>
</feature>
<evidence type="ECO:0000256" key="4">
    <source>
        <dbReference type="ARBA" id="ARBA00022857"/>
    </source>
</evidence>
<feature type="domain" description="NADH:flavin oxidoreductase/NADH oxidase N-terminal" evidence="6">
    <location>
        <begin position="117"/>
        <end position="302"/>
    </location>
</feature>
<dbReference type="KEGG" id="mana:MAMMFC1_04213"/>
<dbReference type="AlphaFoldDB" id="A0A348AQZ8"/>
<dbReference type="Pfam" id="PF00724">
    <property type="entry name" value="Oxidored_FMN"/>
    <property type="match status" value="2"/>
</dbReference>
<evidence type="ECO:0000259" key="6">
    <source>
        <dbReference type="Pfam" id="PF00724"/>
    </source>
</evidence>
<dbReference type="GO" id="GO:0003959">
    <property type="term" value="F:NADPH dehydrogenase activity"/>
    <property type="evidence" value="ECO:0007669"/>
    <property type="project" value="InterPro"/>
</dbReference>
<evidence type="ECO:0000256" key="3">
    <source>
        <dbReference type="ARBA" id="ARBA00022643"/>
    </source>
</evidence>
<dbReference type="PANTHER" id="PTHR43303">
    <property type="entry name" value="NADPH DEHYDROGENASE C23G7.10C-RELATED"/>
    <property type="match status" value="1"/>
</dbReference>
<dbReference type="EC" id="1.-.-.-" evidence="7"/>
<evidence type="ECO:0000256" key="1">
    <source>
        <dbReference type="ARBA" id="ARBA00001917"/>
    </source>
</evidence>
<sequence>MLEILEPIRIKNVDFKNRVVMAPMVPFGMPIQPSGSMSDKVLQHYLQRASNGMGLIITQAFSVTSRKKHDGGIGVYSDDHKAYLKTLTKVYHAEGTRIFVQLAYPSAGFHRGDSINDLSEYDIKTIKDEFVYAAKLCKEAGCDGIELHGAHGFFLNIMASSLANKREDQYGGDLDGRLRLVKNIVEEIRTFADEPFIISYRMGWNGSLENDIRMAQALERGGIELLHISSGIPAVRKMEIPDEFFFNEIVYTGIQIKKNVSIPVIVVNDIRTLSRGNYLIENGLCDFAAYGRPFLADAAFMTTSLNNCDYEPCLRCKTCQWFINGEKCPAKINGVG</sequence>
<evidence type="ECO:0000313" key="7">
    <source>
        <dbReference type="EMBL" id="BBB93496.1"/>
    </source>
</evidence>
<dbReference type="GO" id="GO:0010181">
    <property type="term" value="F:FMN binding"/>
    <property type="evidence" value="ECO:0007669"/>
    <property type="project" value="InterPro"/>
</dbReference>
<keyword evidence="5 7" id="KW-0560">Oxidoreductase</keyword>
<accession>A0A348AQZ8</accession>
<organism evidence="7 8">
    <name type="scientific">Methylomusa anaerophila</name>
    <dbReference type="NCBI Taxonomy" id="1930071"/>
    <lineage>
        <taxon>Bacteria</taxon>
        <taxon>Bacillati</taxon>
        <taxon>Bacillota</taxon>
        <taxon>Negativicutes</taxon>
        <taxon>Selenomonadales</taxon>
        <taxon>Sporomusaceae</taxon>
        <taxon>Methylomusa</taxon>
    </lineage>
</organism>
<keyword evidence="8" id="KW-1185">Reference proteome</keyword>
<evidence type="ECO:0000256" key="5">
    <source>
        <dbReference type="ARBA" id="ARBA00023002"/>
    </source>
</evidence>
<dbReference type="EMBL" id="AP018449">
    <property type="protein sequence ID" value="BBB93496.1"/>
    <property type="molecule type" value="Genomic_DNA"/>
</dbReference>
<keyword evidence="4" id="KW-0521">NADP</keyword>
<evidence type="ECO:0000256" key="2">
    <source>
        <dbReference type="ARBA" id="ARBA00022630"/>
    </source>
</evidence>
<dbReference type="RefSeq" id="WP_126310307.1">
    <property type="nucleotide sequence ID" value="NZ_AP018449.1"/>
</dbReference>
<dbReference type="InterPro" id="IPR044152">
    <property type="entry name" value="YqjM-like"/>
</dbReference>
<dbReference type="InterPro" id="IPR001155">
    <property type="entry name" value="OxRdtase_FMN_N"/>
</dbReference>